<proteinExistence type="predicted"/>
<evidence type="ECO:0000313" key="1">
    <source>
        <dbReference type="EMBL" id="SDM88665.1"/>
    </source>
</evidence>
<dbReference type="AlphaFoldDB" id="A0A1G9WX55"/>
<dbReference type="EMBL" id="FNHG01000029">
    <property type="protein sequence ID" value="SDM88665.1"/>
    <property type="molecule type" value="Genomic_DNA"/>
</dbReference>
<dbReference type="STRING" id="144026.SAMN04488568_1298"/>
<sequence length="196" mass="21613">MSGTDFLIGYGSLLSAYSRQTYSNLHMPVIPVMVSGWQRGWTTRYGDEAATYLGVRPAAGASLSAALVPTHITDELRHRERGYDFTPVGGDAVRLLHADAATSELETARFWIVVNREQLRADQDHPIAQSYIDTCLIGCLETGGAPMARHFIESTELWDGHRVDDRDWPTPLYPRGTPANAAQRSEIDTLLRAAGV</sequence>
<evidence type="ECO:0000313" key="2">
    <source>
        <dbReference type="Proteomes" id="UP000199759"/>
    </source>
</evidence>
<evidence type="ECO:0008006" key="3">
    <source>
        <dbReference type="Google" id="ProtNLM"/>
    </source>
</evidence>
<keyword evidence="2" id="KW-1185">Reference proteome</keyword>
<gene>
    <name evidence="1" type="ORF">SAMN04488568_1298</name>
</gene>
<organism evidence="1 2">
    <name type="scientific">Maricaulis salignorans</name>
    <dbReference type="NCBI Taxonomy" id="144026"/>
    <lineage>
        <taxon>Bacteria</taxon>
        <taxon>Pseudomonadati</taxon>
        <taxon>Pseudomonadota</taxon>
        <taxon>Alphaproteobacteria</taxon>
        <taxon>Maricaulales</taxon>
        <taxon>Maricaulaceae</taxon>
        <taxon>Maricaulis</taxon>
    </lineage>
</organism>
<dbReference type="RefSeq" id="WP_091771917.1">
    <property type="nucleotide sequence ID" value="NZ_FNHG01000029.1"/>
</dbReference>
<protein>
    <recommendedName>
        <fullName evidence="3">Gamma-glutamyl cyclotransferase, AIG2-like</fullName>
    </recommendedName>
</protein>
<reference evidence="1 2" key="1">
    <citation type="submission" date="2016-10" db="EMBL/GenBank/DDBJ databases">
        <authorList>
            <person name="de Groot N.N."/>
        </authorList>
    </citation>
    <scope>NUCLEOTIDE SEQUENCE [LARGE SCALE GENOMIC DNA]</scope>
    <source>
        <strain evidence="1 2">DSM 16077</strain>
    </source>
</reference>
<dbReference type="Proteomes" id="UP000199759">
    <property type="component" value="Unassembled WGS sequence"/>
</dbReference>
<dbReference type="OrthoDB" id="5567366at2"/>
<accession>A0A1G9WX55</accession>
<name>A0A1G9WX55_9PROT</name>